<dbReference type="WBParaSite" id="RSKR_0000354150.1">
    <property type="protein sequence ID" value="RSKR_0000354150.1"/>
    <property type="gene ID" value="RSKR_0000354150"/>
</dbReference>
<evidence type="ECO:0000313" key="1">
    <source>
        <dbReference type="Proteomes" id="UP000095286"/>
    </source>
</evidence>
<name>A0AC35TR58_9BILA</name>
<organism evidence="1 2">
    <name type="scientific">Rhabditophanes sp. KR3021</name>
    <dbReference type="NCBI Taxonomy" id="114890"/>
    <lineage>
        <taxon>Eukaryota</taxon>
        <taxon>Metazoa</taxon>
        <taxon>Ecdysozoa</taxon>
        <taxon>Nematoda</taxon>
        <taxon>Chromadorea</taxon>
        <taxon>Rhabditida</taxon>
        <taxon>Tylenchina</taxon>
        <taxon>Panagrolaimomorpha</taxon>
        <taxon>Strongyloidoidea</taxon>
        <taxon>Alloionematidae</taxon>
        <taxon>Rhabditophanes</taxon>
    </lineage>
</organism>
<evidence type="ECO:0000313" key="2">
    <source>
        <dbReference type="WBParaSite" id="RSKR_0000354150.1"/>
    </source>
</evidence>
<dbReference type="Proteomes" id="UP000095286">
    <property type="component" value="Unplaced"/>
</dbReference>
<proteinExistence type="predicted"/>
<accession>A0AC35TR58</accession>
<protein>
    <submittedName>
        <fullName evidence="2">Lipoprotein</fullName>
    </submittedName>
</protein>
<reference evidence="2" key="1">
    <citation type="submission" date="2016-11" db="UniProtKB">
        <authorList>
            <consortium name="WormBaseParasite"/>
        </authorList>
    </citation>
    <scope>IDENTIFICATION</scope>
    <source>
        <strain evidence="2">KR3021</strain>
    </source>
</reference>
<sequence>MNTSYLILFCISLTIIAVFCEDTSQNKVEEISVIIKETTQKPTQKTNLKTSPIILLANKELILDAVKDKCASLKKVYQKDDNGIIRITEHLIKASQKWKPFNHQLAFLPFAIKIDSKIRQHALEEDLDYIKKVHFDVKKILNEYLTLYPFRKAIMSNINLPNFGSLRELLKC</sequence>